<proteinExistence type="predicted"/>
<dbReference type="Proteomes" id="UP000076738">
    <property type="component" value="Unassembled WGS sequence"/>
</dbReference>
<dbReference type="AlphaFoldDB" id="A0A167GCC7"/>
<organism evidence="2 3">
    <name type="scientific">Calocera viscosa (strain TUFC12733)</name>
    <dbReference type="NCBI Taxonomy" id="1330018"/>
    <lineage>
        <taxon>Eukaryota</taxon>
        <taxon>Fungi</taxon>
        <taxon>Dikarya</taxon>
        <taxon>Basidiomycota</taxon>
        <taxon>Agaricomycotina</taxon>
        <taxon>Dacrymycetes</taxon>
        <taxon>Dacrymycetales</taxon>
        <taxon>Dacrymycetaceae</taxon>
        <taxon>Calocera</taxon>
    </lineage>
</organism>
<evidence type="ECO:0000259" key="1">
    <source>
        <dbReference type="Pfam" id="PF20703"/>
    </source>
</evidence>
<dbReference type="GO" id="GO:0016887">
    <property type="term" value="F:ATP hydrolysis activity"/>
    <property type="evidence" value="ECO:0007669"/>
    <property type="project" value="InterPro"/>
</dbReference>
<evidence type="ECO:0000313" key="3">
    <source>
        <dbReference type="Proteomes" id="UP000076738"/>
    </source>
</evidence>
<dbReference type="InterPro" id="IPR011990">
    <property type="entry name" value="TPR-like_helical_dom_sf"/>
</dbReference>
<dbReference type="InterPro" id="IPR036537">
    <property type="entry name" value="Adaptor_Cbl_N_dom_sf"/>
</dbReference>
<dbReference type="InterPro" id="IPR049052">
    <property type="entry name" value="nSTAND1"/>
</dbReference>
<keyword evidence="3" id="KW-1185">Reference proteome</keyword>
<dbReference type="InterPro" id="IPR027417">
    <property type="entry name" value="P-loop_NTPase"/>
</dbReference>
<dbReference type="Pfam" id="PF20703">
    <property type="entry name" value="nSTAND1"/>
    <property type="match status" value="1"/>
</dbReference>
<name>A0A167GCC7_CALVF</name>
<dbReference type="Gene3D" id="3.40.50.300">
    <property type="entry name" value="P-loop containing nucleotide triphosphate hydrolases"/>
    <property type="match status" value="1"/>
</dbReference>
<dbReference type="InterPro" id="IPR059179">
    <property type="entry name" value="MLKL-like_MCAfunc"/>
</dbReference>
<dbReference type="OrthoDB" id="2016095at2759"/>
<reference evidence="2 3" key="1">
    <citation type="journal article" date="2016" name="Mol. Biol. Evol.">
        <title>Comparative Genomics of Early-Diverging Mushroom-Forming Fungi Provides Insights into the Origins of Lignocellulose Decay Capabilities.</title>
        <authorList>
            <person name="Nagy L.G."/>
            <person name="Riley R."/>
            <person name="Tritt A."/>
            <person name="Adam C."/>
            <person name="Daum C."/>
            <person name="Floudas D."/>
            <person name="Sun H."/>
            <person name="Yadav J.S."/>
            <person name="Pangilinan J."/>
            <person name="Larsson K.H."/>
            <person name="Matsuura K."/>
            <person name="Barry K."/>
            <person name="Labutti K."/>
            <person name="Kuo R."/>
            <person name="Ohm R.A."/>
            <person name="Bhattacharya S.S."/>
            <person name="Shirouzu T."/>
            <person name="Yoshinaga Y."/>
            <person name="Martin F.M."/>
            <person name="Grigoriev I.V."/>
            <person name="Hibbett D.S."/>
        </authorList>
    </citation>
    <scope>NUCLEOTIDE SEQUENCE [LARGE SCALE GENOMIC DNA]</scope>
    <source>
        <strain evidence="2 3">TUFC12733</strain>
    </source>
</reference>
<sequence>MAPSNDSTKGSTSSAPKSRLQRLKGALNPALDKLADVAIGVLDIRNELAVNKAECDALALRVAEITESILSRASSSKEMVQMYSPLIKPLQECIDDISKFLEEHVQSASVPGFARVAENERIKIEIAAKDKRLTDVVGALNLDVNMTVLSKVSLGDTNPSGVFGSTTLTETSQRARSALTIARLPPKPRVFHGRESTLKSIIARLLEPESAHIALLGMGGIGKTSTVATVLHDNDIKTKYGSNRVFLSCDSVTTADGIVSALAAALKIPVSQEDDARALILQHFESIEGSVFVVLDNLESAWDTTDRDAVEELLTELSNIDNLSLVITMRGQQRPVGVDWSQPLLPPLDTFDLETSKTIYTSNGGKTGGQLDDLLQELDGWPLAIVLMAYQGQNQSPGQLLAAYRAERTALLARGRAGHLNSVDVSISLSLNCQSIKDAPGSLELLSLLCLLPDGLETSALADAFPEMSGILHAERVLEQVSLVTRPVENEIKVLSPIRAFVLVSHPPCGPHLETLEDFWIAIVSKADALLGSEDSREEVNAHITKIIMKGFGNILSVLSYALKAPEVREEVLLAILLLSVFSLLVHYGDTWELMRAGIAAGRHTPSLQSLCGHMSLVQAMQSSLPGHHSNTEALIEEAKELSQDPMFEARGMLVVASRQVQQLALQATGFGKDVEVSAEKVSELLQSAKQILEADADTSFIAWCIEIQGILALATGKVEEAISFGEATIAAFEELQNGFGIARGQYILGSAYISQRKWEEGDELLRSALASYHKYSFRQGVAISHRILGMSCVLQWKLEDAIKEHTIAAETFEGMGDVAEAAMSMRQCSHVYVSMGQPLEAIELIFKVISSYDLLGDKLRCAGCRLELGNWLDSVGLFQESLEQHLLALQLCEDLDLEQAVAFFKCGAAGSLCKLAYRDTSDMNFEAVEEADRLFREALRVFEHVDHLDPTLTVLTSPNPFGLTLEELRAGLKRDLAAIWTVPGRDASESIRLGEEALAVFTERDVKMEIAACKVILASILVQDDDSEKEAMASMEEAFTLLKQLELPKGSFVLEARRQMLLTITEDMLSSLKESIAMLDSLRSTAQGQLEAPPVLD</sequence>
<dbReference type="PANTHER" id="PTHR47691:SF3">
    <property type="entry name" value="HTH-TYPE TRANSCRIPTIONAL REGULATOR RV0890C-RELATED"/>
    <property type="match status" value="1"/>
</dbReference>
<dbReference type="EMBL" id="KV417343">
    <property type="protein sequence ID" value="KZO90405.1"/>
    <property type="molecule type" value="Genomic_DNA"/>
</dbReference>
<protein>
    <recommendedName>
        <fullName evidence="1">Novel STAND NTPase 1 domain-containing protein</fullName>
    </recommendedName>
</protein>
<dbReference type="GO" id="GO:0007166">
    <property type="term" value="P:cell surface receptor signaling pathway"/>
    <property type="evidence" value="ECO:0007669"/>
    <property type="project" value="InterPro"/>
</dbReference>
<dbReference type="Gene3D" id="1.20.930.20">
    <property type="entry name" value="Adaptor protein Cbl, N-terminal domain"/>
    <property type="match status" value="1"/>
</dbReference>
<evidence type="ECO:0000313" key="2">
    <source>
        <dbReference type="EMBL" id="KZO90405.1"/>
    </source>
</evidence>
<dbReference type="STRING" id="1330018.A0A167GCC7"/>
<dbReference type="SUPFAM" id="SSF48452">
    <property type="entry name" value="TPR-like"/>
    <property type="match status" value="1"/>
</dbReference>
<accession>A0A167GCC7</accession>
<gene>
    <name evidence="2" type="ORF">CALVIDRAFT_542732</name>
</gene>
<dbReference type="Gene3D" id="1.25.40.10">
    <property type="entry name" value="Tetratricopeptide repeat domain"/>
    <property type="match status" value="1"/>
</dbReference>
<dbReference type="SUPFAM" id="SSF52540">
    <property type="entry name" value="P-loop containing nucleoside triphosphate hydrolases"/>
    <property type="match status" value="1"/>
</dbReference>
<dbReference type="CDD" id="cd21037">
    <property type="entry name" value="MLKL_NTD"/>
    <property type="match status" value="1"/>
</dbReference>
<feature type="domain" description="Novel STAND NTPase 1" evidence="1">
    <location>
        <begin position="189"/>
        <end position="331"/>
    </location>
</feature>
<dbReference type="PANTHER" id="PTHR47691">
    <property type="entry name" value="REGULATOR-RELATED"/>
    <property type="match status" value="1"/>
</dbReference>